<dbReference type="FunFam" id="3.40.50.300:FF:000425">
    <property type="entry name" value="Probable ABC transporter, ATP-binding subunit"/>
    <property type="match status" value="1"/>
</dbReference>
<comment type="caution">
    <text evidence="7">The sequence shown here is derived from an EMBL/GenBank/DDBJ whole genome shotgun (WGS) entry which is preliminary data.</text>
</comment>
<evidence type="ECO:0000313" key="7">
    <source>
        <dbReference type="EMBL" id="GGO97938.1"/>
    </source>
</evidence>
<dbReference type="EC" id="7.6.2.9" evidence="4"/>
<dbReference type="Gene3D" id="3.40.50.300">
    <property type="entry name" value="P-loop containing nucleotide triphosphate hydrolases"/>
    <property type="match status" value="1"/>
</dbReference>
<dbReference type="InterPro" id="IPR013611">
    <property type="entry name" value="Transp-assoc_OB_typ2"/>
</dbReference>
<keyword evidence="3" id="KW-0067">ATP-binding</keyword>
<dbReference type="Gene3D" id="2.40.50.100">
    <property type="match status" value="1"/>
</dbReference>
<evidence type="ECO:0000256" key="1">
    <source>
        <dbReference type="ARBA" id="ARBA00022448"/>
    </source>
</evidence>
<dbReference type="SUPFAM" id="SSF50331">
    <property type="entry name" value="MOP-like"/>
    <property type="match status" value="1"/>
</dbReference>
<dbReference type="SMART" id="SM00382">
    <property type="entry name" value="AAA"/>
    <property type="match status" value="1"/>
</dbReference>
<dbReference type="InterPro" id="IPR017871">
    <property type="entry name" value="ABC_transporter-like_CS"/>
</dbReference>
<dbReference type="EMBL" id="BMMS01000035">
    <property type="protein sequence ID" value="GGO97938.1"/>
    <property type="molecule type" value="Genomic_DNA"/>
</dbReference>
<dbReference type="Proteomes" id="UP000641932">
    <property type="component" value="Unassembled WGS sequence"/>
</dbReference>
<gene>
    <name evidence="7" type="ORF">GCM10012280_60900</name>
</gene>
<dbReference type="InterPro" id="IPR003439">
    <property type="entry name" value="ABC_transporter-like_ATP-bd"/>
</dbReference>
<feature type="domain" description="ABC transporter" evidence="6">
    <location>
        <begin position="27"/>
        <end position="257"/>
    </location>
</feature>
<dbReference type="GO" id="GO:0015418">
    <property type="term" value="F:ABC-type quaternary ammonium compound transporting activity"/>
    <property type="evidence" value="ECO:0007669"/>
    <property type="project" value="UniProtKB-EC"/>
</dbReference>
<keyword evidence="2" id="KW-0547">Nucleotide-binding</keyword>
<accession>A0A918E0A2</accession>
<keyword evidence="8" id="KW-1185">Reference proteome</keyword>
<evidence type="ECO:0000259" key="6">
    <source>
        <dbReference type="PROSITE" id="PS50893"/>
    </source>
</evidence>
<dbReference type="Pfam" id="PF08402">
    <property type="entry name" value="TOBE_2"/>
    <property type="match status" value="1"/>
</dbReference>
<dbReference type="InterPro" id="IPR003593">
    <property type="entry name" value="AAA+_ATPase"/>
</dbReference>
<dbReference type="PROSITE" id="PS50893">
    <property type="entry name" value="ABC_TRANSPORTER_2"/>
    <property type="match status" value="1"/>
</dbReference>
<evidence type="ECO:0000256" key="3">
    <source>
        <dbReference type="ARBA" id="ARBA00022840"/>
    </source>
</evidence>
<protein>
    <recommendedName>
        <fullName evidence="4">ABC-type quaternary amine transporter</fullName>
        <ecNumber evidence="4">7.6.2.9</ecNumber>
    </recommendedName>
</protein>
<dbReference type="SUPFAM" id="SSF52540">
    <property type="entry name" value="P-loop containing nucleoside triphosphate hydrolases"/>
    <property type="match status" value="1"/>
</dbReference>
<keyword evidence="1" id="KW-0813">Transport</keyword>
<sequence length="378" mass="41353">MKSPTPTPTTTPSTPAAAAGDERRGSIELRRVRKTYGNLAAVDDLDLTVRPGEFVTLLGPSGSGKTTTMMMVAGFEELTSGTVLIDGKPVDRLPPKDRNLGVVFQSYALFPHMSAAQNVEFPLRMRGVRAGERRKRAEEALARVGLAGLGDRRPRQMSGGQQQRVALARALVFNPAALLLDEPMAALDKRLREQMQDEVKTLQRALGISVLFVTHDQDEAMSMSDRIVVMRDGRIVQEGAPEDVYAHPRTDWVANFLGDTNLLPCKVLERKDGVAVVDLGSWGVGRVRDLGARGDTYAVSIRPEHLRFVDAERTENRATGRVLSSTSLGATIRHRLRVGEKDIVMRELSAGTRAGRGPDDEVSVGWTQDEAQLLVLEP</sequence>
<dbReference type="PANTHER" id="PTHR42781">
    <property type="entry name" value="SPERMIDINE/PUTRESCINE IMPORT ATP-BINDING PROTEIN POTA"/>
    <property type="match status" value="1"/>
</dbReference>
<evidence type="ECO:0000256" key="4">
    <source>
        <dbReference type="ARBA" id="ARBA00066388"/>
    </source>
</evidence>
<dbReference type="AlphaFoldDB" id="A0A918E0A2"/>
<dbReference type="PANTHER" id="PTHR42781:SF4">
    <property type="entry name" value="SPERMIDINE_PUTRESCINE IMPORT ATP-BINDING PROTEIN POTA"/>
    <property type="match status" value="1"/>
</dbReference>
<name>A0A918E0A2_9ACTN</name>
<dbReference type="GO" id="GO:0043190">
    <property type="term" value="C:ATP-binding cassette (ABC) transporter complex"/>
    <property type="evidence" value="ECO:0007669"/>
    <property type="project" value="InterPro"/>
</dbReference>
<dbReference type="GO" id="GO:0005524">
    <property type="term" value="F:ATP binding"/>
    <property type="evidence" value="ECO:0007669"/>
    <property type="project" value="UniProtKB-KW"/>
</dbReference>
<evidence type="ECO:0000256" key="5">
    <source>
        <dbReference type="SAM" id="MobiDB-lite"/>
    </source>
</evidence>
<reference evidence="7" key="2">
    <citation type="submission" date="2020-09" db="EMBL/GenBank/DDBJ databases">
        <authorList>
            <person name="Sun Q."/>
            <person name="Zhou Y."/>
        </authorList>
    </citation>
    <scope>NUCLEOTIDE SEQUENCE</scope>
    <source>
        <strain evidence="7">CGMCC 4.7201</strain>
    </source>
</reference>
<dbReference type="InterPro" id="IPR008995">
    <property type="entry name" value="Mo/tungstate-bd_C_term_dom"/>
</dbReference>
<proteinExistence type="predicted"/>
<dbReference type="PROSITE" id="PS00211">
    <property type="entry name" value="ABC_TRANSPORTER_1"/>
    <property type="match status" value="1"/>
</dbReference>
<evidence type="ECO:0000256" key="2">
    <source>
        <dbReference type="ARBA" id="ARBA00022741"/>
    </source>
</evidence>
<feature type="compositionally biased region" description="Low complexity" evidence="5">
    <location>
        <begin position="10"/>
        <end position="19"/>
    </location>
</feature>
<dbReference type="GO" id="GO:0016887">
    <property type="term" value="F:ATP hydrolysis activity"/>
    <property type="evidence" value="ECO:0007669"/>
    <property type="project" value="InterPro"/>
</dbReference>
<organism evidence="7 8">
    <name type="scientific">Wenjunlia tyrosinilytica</name>
    <dbReference type="NCBI Taxonomy" id="1544741"/>
    <lineage>
        <taxon>Bacteria</taxon>
        <taxon>Bacillati</taxon>
        <taxon>Actinomycetota</taxon>
        <taxon>Actinomycetes</taxon>
        <taxon>Kitasatosporales</taxon>
        <taxon>Streptomycetaceae</taxon>
        <taxon>Wenjunlia</taxon>
    </lineage>
</organism>
<dbReference type="InterPro" id="IPR050093">
    <property type="entry name" value="ABC_SmlMolc_Importer"/>
</dbReference>
<dbReference type="RefSeq" id="WP_189135051.1">
    <property type="nucleotide sequence ID" value="NZ_BMMS01000035.1"/>
</dbReference>
<reference evidence="7" key="1">
    <citation type="journal article" date="2014" name="Int. J. Syst. Evol. Microbiol.">
        <title>Complete genome sequence of Corynebacterium casei LMG S-19264T (=DSM 44701T), isolated from a smear-ripened cheese.</title>
        <authorList>
            <consortium name="US DOE Joint Genome Institute (JGI-PGF)"/>
            <person name="Walter F."/>
            <person name="Albersmeier A."/>
            <person name="Kalinowski J."/>
            <person name="Ruckert C."/>
        </authorList>
    </citation>
    <scope>NUCLEOTIDE SEQUENCE</scope>
    <source>
        <strain evidence="7">CGMCC 4.7201</strain>
    </source>
</reference>
<feature type="region of interest" description="Disordered" evidence="5">
    <location>
        <begin position="1"/>
        <end position="25"/>
    </location>
</feature>
<evidence type="ECO:0000313" key="8">
    <source>
        <dbReference type="Proteomes" id="UP000641932"/>
    </source>
</evidence>
<dbReference type="Pfam" id="PF00005">
    <property type="entry name" value="ABC_tran"/>
    <property type="match status" value="1"/>
</dbReference>
<dbReference type="InterPro" id="IPR027417">
    <property type="entry name" value="P-loop_NTPase"/>
</dbReference>